<comment type="caution">
    <text evidence="2">The sequence shown here is derived from an EMBL/GenBank/DDBJ whole genome shotgun (WGS) entry which is preliminary data.</text>
</comment>
<feature type="compositionally biased region" description="Basic and acidic residues" evidence="1">
    <location>
        <begin position="271"/>
        <end position="282"/>
    </location>
</feature>
<evidence type="ECO:0000313" key="2">
    <source>
        <dbReference type="EMBL" id="KAG1786798.1"/>
    </source>
</evidence>
<name>A0A9P7ACS3_9AGAM</name>
<dbReference type="AlphaFoldDB" id="A0A9P7ACS3"/>
<sequence>MIIETVVLLQPFFYPANFLCYTQNQYLQVNAICKDHLQQGWCCPISEQSKGNMSPKHPTFQQVKVIQHVMIPLWQNPEGEVDNTTAQLYDLYHSVNQQKGMLVPHWQGQRFDTSILQSYYHLADLGPVGLGVTSSNPSTVDVQLTTFGKSNIICKTYASQVAVNHVLGNPDLEDEVAINCQISFTMPYDPDKSSEHSSRGSSRNDSASQILGVRDSPDSERWHFPANGQGASADSQGNYIYSQACSQSRAKPGLDAQETLDSQRSQSPTHNTREDAEQEHENFPVNIPRTILKRALSSDSSLGCKSNRLQHEKAQSRRDFARDITNSSQVELPPAKKRCTTDNGDKERLAGLGKEIVMILQEQTALLARVFEAVSQ</sequence>
<dbReference type="Proteomes" id="UP000719766">
    <property type="component" value="Unassembled WGS sequence"/>
</dbReference>
<proteinExistence type="predicted"/>
<evidence type="ECO:0000256" key="1">
    <source>
        <dbReference type="SAM" id="MobiDB-lite"/>
    </source>
</evidence>
<feature type="compositionally biased region" description="Basic and acidic residues" evidence="1">
    <location>
        <begin position="189"/>
        <end position="198"/>
    </location>
</feature>
<dbReference type="OrthoDB" id="2629657at2759"/>
<accession>A0A9P7ACS3</accession>
<reference evidence="2" key="1">
    <citation type="journal article" date="2020" name="New Phytol.">
        <title>Comparative genomics reveals dynamic genome evolution in host specialist ectomycorrhizal fungi.</title>
        <authorList>
            <person name="Lofgren L.A."/>
            <person name="Nguyen N.H."/>
            <person name="Vilgalys R."/>
            <person name="Ruytinx J."/>
            <person name="Liao H.L."/>
            <person name="Branco S."/>
            <person name="Kuo A."/>
            <person name="LaButti K."/>
            <person name="Lipzen A."/>
            <person name="Andreopoulos W."/>
            <person name="Pangilinan J."/>
            <person name="Riley R."/>
            <person name="Hundley H."/>
            <person name="Na H."/>
            <person name="Barry K."/>
            <person name="Grigoriev I.V."/>
            <person name="Stajich J.E."/>
            <person name="Kennedy P.G."/>
        </authorList>
    </citation>
    <scope>NUCLEOTIDE SEQUENCE</scope>
    <source>
        <strain evidence="2">S12</strain>
    </source>
</reference>
<protein>
    <submittedName>
        <fullName evidence="2">Uncharacterized protein</fullName>
    </submittedName>
</protein>
<gene>
    <name evidence="2" type="ORF">HD556DRAFT_1313280</name>
</gene>
<dbReference type="GeneID" id="64594535"/>
<evidence type="ECO:0000313" key="3">
    <source>
        <dbReference type="Proteomes" id="UP000719766"/>
    </source>
</evidence>
<feature type="compositionally biased region" description="Low complexity" evidence="1">
    <location>
        <begin position="199"/>
        <end position="208"/>
    </location>
</feature>
<keyword evidence="3" id="KW-1185">Reference proteome</keyword>
<feature type="region of interest" description="Disordered" evidence="1">
    <location>
        <begin position="246"/>
        <end position="284"/>
    </location>
</feature>
<feature type="region of interest" description="Disordered" evidence="1">
    <location>
        <begin position="188"/>
        <end position="211"/>
    </location>
</feature>
<dbReference type="EMBL" id="JABBWE010000088">
    <property type="protein sequence ID" value="KAG1786798.1"/>
    <property type="molecule type" value="Genomic_DNA"/>
</dbReference>
<feature type="region of interest" description="Disordered" evidence="1">
    <location>
        <begin position="216"/>
        <end position="235"/>
    </location>
</feature>
<feature type="compositionally biased region" description="Polar residues" evidence="1">
    <location>
        <begin position="259"/>
        <end position="270"/>
    </location>
</feature>
<dbReference type="RefSeq" id="XP_041154207.1">
    <property type="nucleotide sequence ID" value="XM_041300771.1"/>
</dbReference>
<organism evidence="2 3">
    <name type="scientific">Suillus plorans</name>
    <dbReference type="NCBI Taxonomy" id="116603"/>
    <lineage>
        <taxon>Eukaryota</taxon>
        <taxon>Fungi</taxon>
        <taxon>Dikarya</taxon>
        <taxon>Basidiomycota</taxon>
        <taxon>Agaricomycotina</taxon>
        <taxon>Agaricomycetes</taxon>
        <taxon>Agaricomycetidae</taxon>
        <taxon>Boletales</taxon>
        <taxon>Suillineae</taxon>
        <taxon>Suillaceae</taxon>
        <taxon>Suillus</taxon>
    </lineage>
</organism>